<evidence type="ECO:0000313" key="4">
    <source>
        <dbReference type="EMBL" id="EAR94181.2"/>
    </source>
</evidence>
<dbReference type="Proteomes" id="UP000009168">
    <property type="component" value="Unassembled WGS sequence"/>
</dbReference>
<feature type="region of interest" description="Disordered" evidence="2">
    <location>
        <begin position="200"/>
        <end position="223"/>
    </location>
</feature>
<organism evidence="4 5">
    <name type="scientific">Tetrahymena thermophila (strain SB210)</name>
    <dbReference type="NCBI Taxonomy" id="312017"/>
    <lineage>
        <taxon>Eukaryota</taxon>
        <taxon>Sar</taxon>
        <taxon>Alveolata</taxon>
        <taxon>Ciliophora</taxon>
        <taxon>Intramacronucleata</taxon>
        <taxon>Oligohymenophorea</taxon>
        <taxon>Hymenostomatida</taxon>
        <taxon>Tetrahymenina</taxon>
        <taxon>Tetrahymenidae</taxon>
        <taxon>Tetrahymena</taxon>
    </lineage>
</organism>
<feature type="compositionally biased region" description="Polar residues" evidence="2">
    <location>
        <begin position="849"/>
        <end position="864"/>
    </location>
</feature>
<feature type="compositionally biased region" description="Low complexity" evidence="2">
    <location>
        <begin position="893"/>
        <end position="903"/>
    </location>
</feature>
<dbReference type="InterPro" id="IPR018490">
    <property type="entry name" value="cNMP-bd_dom_sf"/>
</dbReference>
<feature type="compositionally biased region" description="Basic and acidic residues" evidence="2">
    <location>
        <begin position="163"/>
        <end position="183"/>
    </location>
</feature>
<reference evidence="5" key="1">
    <citation type="journal article" date="2006" name="PLoS Biol.">
        <title>Macronuclear genome sequence of the ciliate Tetrahymena thermophila, a model eukaryote.</title>
        <authorList>
            <person name="Eisen J.A."/>
            <person name="Coyne R.S."/>
            <person name="Wu M."/>
            <person name="Wu D."/>
            <person name="Thiagarajan M."/>
            <person name="Wortman J.R."/>
            <person name="Badger J.H."/>
            <person name="Ren Q."/>
            <person name="Amedeo P."/>
            <person name="Jones K.M."/>
            <person name="Tallon L.J."/>
            <person name="Delcher A.L."/>
            <person name="Salzberg S.L."/>
            <person name="Silva J.C."/>
            <person name="Haas B.J."/>
            <person name="Majoros W.H."/>
            <person name="Farzad M."/>
            <person name="Carlton J.M."/>
            <person name="Smith R.K. Jr."/>
            <person name="Garg J."/>
            <person name="Pearlman R.E."/>
            <person name="Karrer K.M."/>
            <person name="Sun L."/>
            <person name="Manning G."/>
            <person name="Elde N.C."/>
            <person name="Turkewitz A.P."/>
            <person name="Asai D.J."/>
            <person name="Wilkes D.E."/>
            <person name="Wang Y."/>
            <person name="Cai H."/>
            <person name="Collins K."/>
            <person name="Stewart B.A."/>
            <person name="Lee S.R."/>
            <person name="Wilamowska K."/>
            <person name="Weinberg Z."/>
            <person name="Ruzzo W.L."/>
            <person name="Wloga D."/>
            <person name="Gaertig J."/>
            <person name="Frankel J."/>
            <person name="Tsao C.-C."/>
            <person name="Gorovsky M.A."/>
            <person name="Keeling P.J."/>
            <person name="Waller R.F."/>
            <person name="Patron N.J."/>
            <person name="Cherry J.M."/>
            <person name="Stover N.A."/>
            <person name="Krieger C.J."/>
            <person name="del Toro C."/>
            <person name="Ryder H.F."/>
            <person name="Williamson S.C."/>
            <person name="Barbeau R.A."/>
            <person name="Hamilton E.P."/>
            <person name="Orias E."/>
        </authorList>
    </citation>
    <scope>NUCLEOTIDE SEQUENCE [LARGE SCALE GENOMIC DNA]</scope>
    <source>
        <strain evidence="5">SB210</strain>
    </source>
</reference>
<dbReference type="EMBL" id="GG662717">
    <property type="protein sequence ID" value="EAR94181.2"/>
    <property type="molecule type" value="Genomic_DNA"/>
</dbReference>
<feature type="coiled-coil region" evidence="1">
    <location>
        <begin position="955"/>
        <end position="1013"/>
    </location>
</feature>
<accession>I7ME37</accession>
<feature type="region of interest" description="Disordered" evidence="2">
    <location>
        <begin position="888"/>
        <end position="911"/>
    </location>
</feature>
<feature type="region of interest" description="Disordered" evidence="2">
    <location>
        <begin position="163"/>
        <end position="185"/>
    </location>
</feature>
<dbReference type="SUPFAM" id="SSF51206">
    <property type="entry name" value="cAMP-binding domain-like"/>
    <property type="match status" value="2"/>
</dbReference>
<dbReference type="InterPro" id="IPR014710">
    <property type="entry name" value="RmlC-like_jellyroll"/>
</dbReference>
<gene>
    <name evidence="4" type="ORF">TTHERM_00522480</name>
</gene>
<proteinExistence type="predicted"/>
<protein>
    <recommendedName>
        <fullName evidence="3">Cyclic nucleotide-binding domain-containing protein</fullName>
    </recommendedName>
</protein>
<dbReference type="InterPro" id="IPR000595">
    <property type="entry name" value="cNMP-bd_dom"/>
</dbReference>
<evidence type="ECO:0000313" key="5">
    <source>
        <dbReference type="Proteomes" id="UP000009168"/>
    </source>
</evidence>
<name>I7ME37_TETTS</name>
<dbReference type="InParanoid" id="I7ME37"/>
<evidence type="ECO:0000256" key="1">
    <source>
        <dbReference type="SAM" id="Coils"/>
    </source>
</evidence>
<feature type="domain" description="Cyclic nucleotide-binding" evidence="3">
    <location>
        <begin position="268"/>
        <end position="318"/>
    </location>
</feature>
<evidence type="ECO:0000256" key="2">
    <source>
        <dbReference type="SAM" id="MobiDB-lite"/>
    </source>
</evidence>
<keyword evidence="5" id="KW-1185">Reference proteome</keyword>
<dbReference type="eggNOG" id="ENOG502SVQ1">
    <property type="taxonomic scope" value="Eukaryota"/>
</dbReference>
<feature type="domain" description="Cyclic nucleotide-binding" evidence="3">
    <location>
        <begin position="352"/>
        <end position="390"/>
    </location>
</feature>
<feature type="region of interest" description="Disordered" evidence="2">
    <location>
        <begin position="829"/>
        <end position="864"/>
    </location>
</feature>
<keyword evidence="1" id="KW-0175">Coiled coil</keyword>
<feature type="compositionally biased region" description="Acidic residues" evidence="2">
    <location>
        <begin position="200"/>
        <end position="217"/>
    </location>
</feature>
<dbReference type="PROSITE" id="PS50042">
    <property type="entry name" value="CNMP_BINDING_3"/>
    <property type="match status" value="2"/>
</dbReference>
<dbReference type="Gene3D" id="2.60.120.10">
    <property type="entry name" value="Jelly Rolls"/>
    <property type="match status" value="3"/>
</dbReference>
<dbReference type="KEGG" id="tet:TTHERM_00522480"/>
<feature type="region of interest" description="Disordered" evidence="2">
    <location>
        <begin position="1186"/>
        <end position="1208"/>
    </location>
</feature>
<dbReference type="RefSeq" id="XP_001014426.2">
    <property type="nucleotide sequence ID" value="XM_001014426.2"/>
</dbReference>
<feature type="compositionally biased region" description="Polar residues" evidence="2">
    <location>
        <begin position="830"/>
        <end position="839"/>
    </location>
</feature>
<evidence type="ECO:0000259" key="3">
    <source>
        <dbReference type="PROSITE" id="PS50042"/>
    </source>
</evidence>
<sequence>MLKFICLFIQCFVSLQIFLIYHQKVITINWQKLITQKVYYIWHYLYQLRKILSQNISIIQMGIDEKIYDLLVKTEMPRNIDDADTLNTYFSNLNFFSKLMDSFGQEHKDLVVSSIWRTIRFQKFKQNEVVFKEGDKSNGKMFVIISGEVCVAIKKKINVFEEENKKQQKEEQEKRKQTDESQKSIDQNISKELIANITIEDNDDLDNDQNNQEDDESSSIKSPALQHLRTKILHKNSSIMSNKLNKSISSPKASTIKSKIKRDMSICIDISQLGDVVAKLGTGFSFGEKAIMEEGGIRMASIYANQDTEALVIMREDFLFIKKMIEQAKRDKIFLIKQTIPGISNVSSWQILEQLAYVFQEQKFLKNDYLSIQGEATNTIYILVNGKLEISSQVQLEIEDPNQKYMTKFNKNISPPIDQKQLSNNSNSLSTDKVDSKQMVFKESIELKICDIDTPQFVCEDILTQKYQQYNVKVVSSKALCYVITKKLFQQKFPRESVEMVKQMFQNKLKRRQEMINQQIFKYQDQFKQVERKESLNYDNQQFKQRFKKQYLNKVYNESLLKMNINYVPKNKKEIIYQYEKSEEERQQEKNDMFQKYQQAKSFMQNKYQLGQNLQNIQEFVQDENMHMEYMNIMNLMKKNFSDFLIDYTKKFIDQNCIITYKQKQSINNHQKLYFQKQQTQTISTLDEVNLSQKLQLSDFSRKVSILGSDPNSIADKKMSRYSLISMSPSSPSQKNRDRDAINSFSSYNSINVLHLNKQSSFKRDSIRSEYAQQDQKSSQFSMITDLKKLGEEQVEDSIAVKQIQNLSEKYENTINEAQVDQVQEKLCESQKQTSQHSPKLNKYRQSKDSQLSQSPNARQSRFKNNILISIPNLMKTYSEDNIPEITDKQSSMKKMISSSNSSPKAGQKDQILFRNDNSSKSYEKSIISTQNHQNNGEEKSLLIQGTFNMGDGNLKQLEMDLKQELKNRGLLKVEIQQSDLKEIFPNLDKYQRGKIQQKVQRIKERSQRIQQQGLSNIQISSIKDSNKASSIEQSSIRIIEQSQEADNSFNDKQQPQPFNLSIFQKQNPLIKLENQNSKQNGSLLKQYSQPFLPAKIQNINSIDPPLFLPQINKNQSTHSNIQIGQYGTDEISQHSKQNSYQVSYISNTPNSRDSSLGYFSKDSIKELNIIQLTKYKSQLTENSEQVNLSSRSQNIRQSLPLSQSTSQNEAQSSFLYNLENTKSGNYSSRKKENSSNRVYMKDAVIQTFQDSSNCNKSNKLNFSDNFTNCQKKKESISQKQVSTSEQGQSILQRINYQRPIIFHNILNREKKTYNLKIIK</sequence>
<dbReference type="GeneID" id="7834024"/>